<gene>
    <name evidence="1" type="ORF">ET464_05010</name>
</gene>
<sequence>MKFVFDLDGTICFQGKPLSEPVTDILDKLREDGHEVIFASARPIRDLLPVLPVHMHQAPMVGGNGGFVYKDGRHIASHRLEAAAADRIIHLIKQYEADYLVDSLWNYAYSGNSEHPIRKNLDPENRAKNVCIDDLEEIVKVVILNSLDQQRLMSELEKLPVKMYKHGSEEIIDISPEGVNKWSGLQLLGLQPGEYIAFGNDANDIPMFQQAARSICVGNHAELMEYASEHVESEESKIIQKLNEMIAEFRNEIKEGSLNRT</sequence>
<dbReference type="RefSeq" id="WP_129438786.1">
    <property type="nucleotide sequence ID" value="NZ_CP035492.1"/>
</dbReference>
<dbReference type="InterPro" id="IPR023214">
    <property type="entry name" value="HAD_sf"/>
</dbReference>
<dbReference type="PANTHER" id="PTHR10000:SF53">
    <property type="entry name" value="5-AMINO-6-(5-PHOSPHO-D-RIBITYLAMINO)URACIL PHOSPHATASE YBJI-RELATED"/>
    <property type="match status" value="1"/>
</dbReference>
<dbReference type="GO" id="GO:0000287">
    <property type="term" value="F:magnesium ion binding"/>
    <property type="evidence" value="ECO:0007669"/>
    <property type="project" value="TreeGrafter"/>
</dbReference>
<dbReference type="EMBL" id="CP035492">
    <property type="protein sequence ID" value="QAY65839.1"/>
    <property type="molecule type" value="Genomic_DNA"/>
</dbReference>
<keyword evidence="2" id="KW-1185">Reference proteome</keyword>
<dbReference type="Pfam" id="PF08282">
    <property type="entry name" value="Hydrolase_3"/>
    <property type="match status" value="1"/>
</dbReference>
<dbReference type="Gene3D" id="3.40.50.1000">
    <property type="entry name" value="HAD superfamily/HAD-like"/>
    <property type="match status" value="1"/>
</dbReference>
<dbReference type="Proteomes" id="UP000293568">
    <property type="component" value="Chromosome"/>
</dbReference>
<dbReference type="SUPFAM" id="SSF56784">
    <property type="entry name" value="HAD-like"/>
    <property type="match status" value="1"/>
</dbReference>
<dbReference type="PANTHER" id="PTHR10000">
    <property type="entry name" value="PHOSPHOSERINE PHOSPHATASE"/>
    <property type="match status" value="1"/>
</dbReference>
<dbReference type="KEGG" id="pprt:ET464_05010"/>
<dbReference type="AlphaFoldDB" id="A0A4P6EVW6"/>
<organism evidence="1 2">
    <name type="scientific">Paenibacillus protaetiae</name>
    <dbReference type="NCBI Taxonomy" id="2509456"/>
    <lineage>
        <taxon>Bacteria</taxon>
        <taxon>Bacillati</taxon>
        <taxon>Bacillota</taxon>
        <taxon>Bacilli</taxon>
        <taxon>Bacillales</taxon>
        <taxon>Paenibacillaceae</taxon>
        <taxon>Paenibacillus</taxon>
    </lineage>
</organism>
<accession>A0A4P6EVW6</accession>
<dbReference type="GO" id="GO:0016791">
    <property type="term" value="F:phosphatase activity"/>
    <property type="evidence" value="ECO:0007669"/>
    <property type="project" value="TreeGrafter"/>
</dbReference>
<dbReference type="NCBIfam" id="TIGR01484">
    <property type="entry name" value="HAD-SF-IIB"/>
    <property type="match status" value="1"/>
</dbReference>
<evidence type="ECO:0000313" key="1">
    <source>
        <dbReference type="EMBL" id="QAY65839.1"/>
    </source>
</evidence>
<dbReference type="OrthoDB" id="1650327at2"/>
<evidence type="ECO:0000313" key="2">
    <source>
        <dbReference type="Proteomes" id="UP000293568"/>
    </source>
</evidence>
<keyword evidence="1" id="KW-0378">Hydrolase</keyword>
<reference evidence="1 2" key="1">
    <citation type="submission" date="2019-01" db="EMBL/GenBank/DDBJ databases">
        <title>Genome sequencing of strain FW100M-2.</title>
        <authorList>
            <person name="Heo J."/>
            <person name="Kim S.-J."/>
            <person name="Kim J.-S."/>
            <person name="Hong S.-B."/>
            <person name="Kwon S.-W."/>
        </authorList>
    </citation>
    <scope>NUCLEOTIDE SEQUENCE [LARGE SCALE GENOMIC DNA]</scope>
    <source>
        <strain evidence="1 2">FW100M-2</strain>
    </source>
</reference>
<name>A0A4P6EVW6_9BACL</name>
<dbReference type="InterPro" id="IPR006379">
    <property type="entry name" value="HAD-SF_hydro_IIB"/>
</dbReference>
<proteinExistence type="predicted"/>
<dbReference type="InterPro" id="IPR036412">
    <property type="entry name" value="HAD-like_sf"/>
</dbReference>
<dbReference type="GO" id="GO:0005829">
    <property type="term" value="C:cytosol"/>
    <property type="evidence" value="ECO:0007669"/>
    <property type="project" value="TreeGrafter"/>
</dbReference>
<dbReference type="Gene3D" id="3.30.1240.10">
    <property type="match status" value="1"/>
</dbReference>
<protein>
    <submittedName>
        <fullName evidence="1">HAD-IIB family hydrolase</fullName>
    </submittedName>
</protein>